<dbReference type="OrthoDB" id="5095936at2"/>
<gene>
    <name evidence="2" type="ORF">SAMN05216199_0560</name>
</gene>
<sequence length="468" mass="47638">MTEGRGPTGLDVTGGIGGVGAALEDLTAASARLVETAGDVAEVAAVLLRANLHADLLVAATSCPAEVLRAAEGFAELAGPTGLPADAAALLALATSVRSAVAAYEAGEEAVGTLVESVQDSAVFALSRQPLAITAAVVAADRAGVDVAAESDRLLFRAPRLADLAGGVEGVVAGPATPLDYEDGLGLVVGAASTRGWLTEVGAHVVVTPVPDRVRTGRLEVPTTIADLVATQGELAGPDGRPDRVRIVQVPQADGSSAWVVVVPGTQEWSPAAGANPSDLTSDVLLMARKETLLAAGVETALRTAQQQAGRDGLGDPVLLAGHSQGGIVAAALAADPAFRRRQRVTHVVTSGAPVARMPVPPEVSVLSLEHRQDAVPRLEGERNADRRRWVTVTRDLRGSDVQTASASHSAASYRETAALADTSGSSSVTAWRAGSHAFLAGDAHGVPTVRDYVVERDTAGRQVGPAP</sequence>
<dbReference type="STRING" id="587636.SAMN05216199_0560"/>
<dbReference type="SUPFAM" id="SSF53474">
    <property type="entry name" value="alpha/beta-Hydrolases"/>
    <property type="match status" value="1"/>
</dbReference>
<dbReference type="Proteomes" id="UP000199019">
    <property type="component" value="Unassembled WGS sequence"/>
</dbReference>
<keyword evidence="3" id="KW-1185">Reference proteome</keyword>
<feature type="domain" description="GPI inositol-deacylase PGAP1-like alpha/beta" evidence="1">
    <location>
        <begin position="311"/>
        <end position="394"/>
    </location>
</feature>
<protein>
    <submittedName>
        <fullName evidence="2">PGAP1-like protein</fullName>
    </submittedName>
</protein>
<dbReference type="InterPro" id="IPR012908">
    <property type="entry name" value="PGAP1-ab_dom-like"/>
</dbReference>
<evidence type="ECO:0000313" key="2">
    <source>
        <dbReference type="EMBL" id="SES49948.1"/>
    </source>
</evidence>
<dbReference type="GO" id="GO:0016788">
    <property type="term" value="F:hydrolase activity, acting on ester bonds"/>
    <property type="evidence" value="ECO:0007669"/>
    <property type="project" value="InterPro"/>
</dbReference>
<evidence type="ECO:0000313" key="3">
    <source>
        <dbReference type="Proteomes" id="UP000199019"/>
    </source>
</evidence>
<dbReference type="RefSeq" id="WP_143056360.1">
    <property type="nucleotide sequence ID" value="NZ_FOHB01000016.1"/>
</dbReference>
<evidence type="ECO:0000259" key="1">
    <source>
        <dbReference type="Pfam" id="PF07819"/>
    </source>
</evidence>
<accession>A0A1H9XUU5</accession>
<dbReference type="InterPro" id="IPR029058">
    <property type="entry name" value="AB_hydrolase_fold"/>
</dbReference>
<reference evidence="3" key="1">
    <citation type="submission" date="2016-10" db="EMBL/GenBank/DDBJ databases">
        <authorList>
            <person name="Varghese N."/>
            <person name="Submissions S."/>
        </authorList>
    </citation>
    <scope>NUCLEOTIDE SEQUENCE [LARGE SCALE GENOMIC DNA]</scope>
    <source>
        <strain evidence="3">CGMCC 1.6963</strain>
    </source>
</reference>
<dbReference type="AlphaFoldDB" id="A0A1H9XUU5"/>
<dbReference type="Gene3D" id="3.40.50.1820">
    <property type="entry name" value="alpha/beta hydrolase"/>
    <property type="match status" value="1"/>
</dbReference>
<dbReference type="Pfam" id="PF07819">
    <property type="entry name" value="PGAP1"/>
    <property type="match status" value="1"/>
</dbReference>
<name>A0A1H9XUU5_9MICO</name>
<organism evidence="2 3">
    <name type="scientific">Pedococcus cremeus</name>
    <dbReference type="NCBI Taxonomy" id="587636"/>
    <lineage>
        <taxon>Bacteria</taxon>
        <taxon>Bacillati</taxon>
        <taxon>Actinomycetota</taxon>
        <taxon>Actinomycetes</taxon>
        <taxon>Micrococcales</taxon>
        <taxon>Intrasporangiaceae</taxon>
        <taxon>Pedococcus</taxon>
    </lineage>
</organism>
<proteinExistence type="predicted"/>
<dbReference type="EMBL" id="FOHB01000016">
    <property type="protein sequence ID" value="SES49948.1"/>
    <property type="molecule type" value="Genomic_DNA"/>
</dbReference>